<dbReference type="InterPro" id="IPR000866">
    <property type="entry name" value="AhpC/TSA"/>
</dbReference>
<sequence>MLLDERLKALRSKESAETPDALKSVISTEMKALISSGQAGRAVKVGAKAPEFVLPDVDGNTVSSVDLRAKGPLVVTFYRGFWCPFCNADLQAVEAAAERIRGYGAALVAISPQTPANSRLSLQENRLSFPILSDKNCELAAKFGIRWMPSQALQGVYRNFGTDVGSYNGDGSWALPMPARYVIAEDGTVAYAKVNANYTHRPEPNDVCPVLEKLKAGAA</sequence>
<dbReference type="PROSITE" id="PS51352">
    <property type="entry name" value="THIOREDOXIN_2"/>
    <property type="match status" value="1"/>
</dbReference>
<keyword evidence="5" id="KW-0560">Oxidoreductase</keyword>
<dbReference type="InterPro" id="IPR036249">
    <property type="entry name" value="Thioredoxin-like_sf"/>
</dbReference>
<dbReference type="RefSeq" id="WP_379956140.1">
    <property type="nucleotide sequence ID" value="NZ_JAUYVI010000004.1"/>
</dbReference>
<evidence type="ECO:0000256" key="5">
    <source>
        <dbReference type="ARBA" id="ARBA00023002"/>
    </source>
</evidence>
<name>A0ABU0YLR9_9PROT</name>
<keyword evidence="4" id="KW-0049">Antioxidant</keyword>
<evidence type="ECO:0000256" key="4">
    <source>
        <dbReference type="ARBA" id="ARBA00022862"/>
    </source>
</evidence>
<evidence type="ECO:0000256" key="11">
    <source>
        <dbReference type="ARBA" id="ARBA00049091"/>
    </source>
</evidence>
<dbReference type="PANTHER" id="PTHR42801:SF7">
    <property type="entry name" value="SLL1159 PROTEIN"/>
    <property type="match status" value="1"/>
</dbReference>
<dbReference type="Pfam" id="PF00578">
    <property type="entry name" value="AhpC-TSA"/>
    <property type="match status" value="1"/>
</dbReference>
<dbReference type="EMBL" id="JAUYVI010000004">
    <property type="protein sequence ID" value="MDQ7248657.1"/>
    <property type="molecule type" value="Genomic_DNA"/>
</dbReference>
<dbReference type="Gene3D" id="3.40.30.10">
    <property type="entry name" value="Glutaredoxin"/>
    <property type="match status" value="1"/>
</dbReference>
<reference evidence="14" key="1">
    <citation type="submission" date="2023-08" db="EMBL/GenBank/DDBJ databases">
        <title>Rhodospirillaceae gen. nov., a novel taxon isolated from the Yangtze River Yuezi River estuary sludge.</title>
        <authorList>
            <person name="Ruan L."/>
        </authorList>
    </citation>
    <scope>NUCLEOTIDE SEQUENCE [LARGE SCALE GENOMIC DNA]</scope>
    <source>
        <strain evidence="14">R-7</strain>
    </source>
</reference>
<keyword evidence="6" id="KW-1015">Disulfide bond</keyword>
<dbReference type="InterPro" id="IPR050924">
    <property type="entry name" value="Peroxiredoxin_BCP/PrxQ"/>
</dbReference>
<evidence type="ECO:0000313" key="13">
    <source>
        <dbReference type="EMBL" id="MDQ7248657.1"/>
    </source>
</evidence>
<comment type="similarity">
    <text evidence="9">Belongs to the peroxiredoxin family. BCP/PrxQ subfamily.</text>
</comment>
<gene>
    <name evidence="13" type="ORF">Q8A70_13310</name>
</gene>
<proteinExistence type="inferred from homology"/>
<keyword evidence="7" id="KW-0676">Redox-active center</keyword>
<evidence type="ECO:0000256" key="1">
    <source>
        <dbReference type="ARBA" id="ARBA00003330"/>
    </source>
</evidence>
<organism evidence="13 14">
    <name type="scientific">Dongia sedimenti</name>
    <dbReference type="NCBI Taxonomy" id="3064282"/>
    <lineage>
        <taxon>Bacteria</taxon>
        <taxon>Pseudomonadati</taxon>
        <taxon>Pseudomonadota</taxon>
        <taxon>Alphaproteobacteria</taxon>
        <taxon>Rhodospirillales</taxon>
        <taxon>Dongiaceae</taxon>
        <taxon>Dongia</taxon>
    </lineage>
</organism>
<comment type="caution">
    <text evidence="13">The sequence shown here is derived from an EMBL/GenBank/DDBJ whole genome shotgun (WGS) entry which is preliminary data.</text>
</comment>
<protein>
    <recommendedName>
        <fullName evidence="2">thioredoxin-dependent peroxiredoxin</fullName>
        <ecNumber evidence="2">1.11.1.24</ecNumber>
    </recommendedName>
    <alternativeName>
        <fullName evidence="8">Thioredoxin peroxidase</fullName>
    </alternativeName>
    <alternativeName>
        <fullName evidence="10">Thioredoxin-dependent peroxiredoxin Bcp</fullName>
    </alternativeName>
</protein>
<evidence type="ECO:0000256" key="3">
    <source>
        <dbReference type="ARBA" id="ARBA00022559"/>
    </source>
</evidence>
<evidence type="ECO:0000256" key="6">
    <source>
        <dbReference type="ARBA" id="ARBA00023157"/>
    </source>
</evidence>
<comment type="function">
    <text evidence="1">Thiol-specific peroxidase that catalyzes the reduction of hydrogen peroxide and organic hydroperoxides to water and alcohols, respectively. Plays a role in cell protection against oxidative stress by detoxifying peroxides and as sensor of hydrogen peroxide-mediated signaling events.</text>
</comment>
<evidence type="ECO:0000256" key="8">
    <source>
        <dbReference type="ARBA" id="ARBA00032824"/>
    </source>
</evidence>
<dbReference type="Proteomes" id="UP001230156">
    <property type="component" value="Unassembled WGS sequence"/>
</dbReference>
<dbReference type="InterPro" id="IPR013766">
    <property type="entry name" value="Thioredoxin_domain"/>
</dbReference>
<dbReference type="EC" id="1.11.1.24" evidence="2"/>
<feature type="domain" description="Thioredoxin" evidence="12">
    <location>
        <begin position="43"/>
        <end position="216"/>
    </location>
</feature>
<dbReference type="SUPFAM" id="SSF52833">
    <property type="entry name" value="Thioredoxin-like"/>
    <property type="match status" value="1"/>
</dbReference>
<keyword evidence="14" id="KW-1185">Reference proteome</keyword>
<evidence type="ECO:0000256" key="10">
    <source>
        <dbReference type="ARBA" id="ARBA00042639"/>
    </source>
</evidence>
<dbReference type="CDD" id="cd02970">
    <property type="entry name" value="PRX_like2"/>
    <property type="match status" value="1"/>
</dbReference>
<keyword evidence="3" id="KW-0575">Peroxidase</keyword>
<accession>A0ABU0YLR9</accession>
<dbReference type="PANTHER" id="PTHR42801">
    <property type="entry name" value="THIOREDOXIN-DEPENDENT PEROXIDE REDUCTASE"/>
    <property type="match status" value="1"/>
</dbReference>
<evidence type="ECO:0000259" key="12">
    <source>
        <dbReference type="PROSITE" id="PS51352"/>
    </source>
</evidence>
<evidence type="ECO:0000313" key="14">
    <source>
        <dbReference type="Proteomes" id="UP001230156"/>
    </source>
</evidence>
<comment type="catalytic activity">
    <reaction evidence="11">
        <text>a hydroperoxide + [thioredoxin]-dithiol = an alcohol + [thioredoxin]-disulfide + H2O</text>
        <dbReference type="Rhea" id="RHEA:62620"/>
        <dbReference type="Rhea" id="RHEA-COMP:10698"/>
        <dbReference type="Rhea" id="RHEA-COMP:10700"/>
        <dbReference type="ChEBI" id="CHEBI:15377"/>
        <dbReference type="ChEBI" id="CHEBI:29950"/>
        <dbReference type="ChEBI" id="CHEBI:30879"/>
        <dbReference type="ChEBI" id="CHEBI:35924"/>
        <dbReference type="ChEBI" id="CHEBI:50058"/>
        <dbReference type="EC" id="1.11.1.24"/>
    </reaction>
</comment>
<evidence type="ECO:0000256" key="2">
    <source>
        <dbReference type="ARBA" id="ARBA00013017"/>
    </source>
</evidence>
<evidence type="ECO:0000256" key="9">
    <source>
        <dbReference type="ARBA" id="ARBA00038489"/>
    </source>
</evidence>
<evidence type="ECO:0000256" key="7">
    <source>
        <dbReference type="ARBA" id="ARBA00023284"/>
    </source>
</evidence>